<proteinExistence type="predicted"/>
<gene>
    <name evidence="2" type="ORF">GCM10007390_48220</name>
</gene>
<evidence type="ECO:0000313" key="2">
    <source>
        <dbReference type="EMBL" id="GHB86836.1"/>
    </source>
</evidence>
<comment type="caution">
    <text evidence="2">The sequence shown here is derived from an EMBL/GenBank/DDBJ whole genome shotgun (WGS) entry which is preliminary data.</text>
</comment>
<name>A0A8J3D841_9BACT</name>
<evidence type="ECO:0000313" key="3">
    <source>
        <dbReference type="Proteomes" id="UP000598271"/>
    </source>
</evidence>
<keyword evidence="1" id="KW-1133">Transmembrane helix</keyword>
<keyword evidence="1" id="KW-0812">Transmembrane</keyword>
<evidence type="ECO:0000256" key="1">
    <source>
        <dbReference type="SAM" id="Phobius"/>
    </source>
</evidence>
<organism evidence="2 3">
    <name type="scientific">Persicitalea jodogahamensis</name>
    <dbReference type="NCBI Taxonomy" id="402147"/>
    <lineage>
        <taxon>Bacteria</taxon>
        <taxon>Pseudomonadati</taxon>
        <taxon>Bacteroidota</taxon>
        <taxon>Cytophagia</taxon>
        <taxon>Cytophagales</taxon>
        <taxon>Spirosomataceae</taxon>
        <taxon>Persicitalea</taxon>
    </lineage>
</organism>
<dbReference type="AlphaFoldDB" id="A0A8J3D841"/>
<accession>A0A8J3D841</accession>
<reference evidence="2 3" key="1">
    <citation type="journal article" date="2014" name="Int. J. Syst. Evol. Microbiol.">
        <title>Complete genome sequence of Corynebacterium casei LMG S-19264T (=DSM 44701T), isolated from a smear-ripened cheese.</title>
        <authorList>
            <consortium name="US DOE Joint Genome Institute (JGI-PGF)"/>
            <person name="Walter F."/>
            <person name="Albersmeier A."/>
            <person name="Kalinowski J."/>
            <person name="Ruckert C."/>
        </authorList>
    </citation>
    <scope>NUCLEOTIDE SEQUENCE [LARGE SCALE GENOMIC DNA]</scope>
    <source>
        <strain evidence="2 3">KCTC 12866</strain>
    </source>
</reference>
<dbReference type="EMBL" id="BMXF01000007">
    <property type="protein sequence ID" value="GHB86836.1"/>
    <property type="molecule type" value="Genomic_DNA"/>
</dbReference>
<keyword evidence="1" id="KW-0472">Membrane</keyword>
<dbReference type="Proteomes" id="UP000598271">
    <property type="component" value="Unassembled WGS sequence"/>
</dbReference>
<keyword evidence="3" id="KW-1185">Reference proteome</keyword>
<sequence>MWADYFNGYGFSLGCLPGSLQLFLRQWKRWRNINCGYDFDKFTVSPAGTTATDVLSDRWNGAYQGIWRSNIILA</sequence>
<protein>
    <submittedName>
        <fullName evidence="2">Uncharacterized protein</fullName>
    </submittedName>
</protein>
<feature type="transmembrane region" description="Helical" evidence="1">
    <location>
        <begin position="6"/>
        <end position="24"/>
    </location>
</feature>